<evidence type="ECO:0000313" key="1">
    <source>
        <dbReference type="EMBL" id="EEI86679.1"/>
    </source>
</evidence>
<name>C2BEK6_9FIRM</name>
<keyword evidence="2" id="KW-1185">Reference proteome</keyword>
<gene>
    <name evidence="1" type="ORF">HMPREF0072_0776</name>
</gene>
<dbReference type="EMBL" id="ABYO01000190">
    <property type="protein sequence ID" value="EEI86679.1"/>
    <property type="molecule type" value="Genomic_DNA"/>
</dbReference>
<comment type="caution">
    <text evidence="1">The sequence shown here is derived from an EMBL/GenBank/DDBJ whole genome shotgun (WGS) entry which is preliminary data.</text>
</comment>
<protein>
    <submittedName>
        <fullName evidence="1">Uncharacterized protein</fullName>
    </submittedName>
</protein>
<organism evidence="1 2">
    <name type="scientific">Anaerococcus lactolyticus ATCC 51172</name>
    <dbReference type="NCBI Taxonomy" id="525254"/>
    <lineage>
        <taxon>Bacteria</taxon>
        <taxon>Bacillati</taxon>
        <taxon>Bacillota</taxon>
        <taxon>Tissierellia</taxon>
        <taxon>Tissierellales</taxon>
        <taxon>Peptoniphilaceae</taxon>
        <taxon>Anaerococcus</taxon>
    </lineage>
</organism>
<accession>C2BEK6</accession>
<dbReference type="Proteomes" id="UP000005984">
    <property type="component" value="Unassembled WGS sequence"/>
</dbReference>
<reference evidence="1 2" key="1">
    <citation type="submission" date="2008-10" db="EMBL/GenBank/DDBJ databases">
        <authorList>
            <person name="Qin X."/>
            <person name="Bachman B."/>
            <person name="Battles P."/>
            <person name="Bell A."/>
            <person name="Bess C."/>
            <person name="Bickham C."/>
            <person name="Chaboub L."/>
            <person name="Chen D."/>
            <person name="Coyle M."/>
            <person name="Deiros D.R."/>
            <person name="Dinh H."/>
            <person name="Forbes L."/>
            <person name="Fowler G."/>
            <person name="Francisco L."/>
            <person name="Fu Q."/>
            <person name="Gubbala S."/>
            <person name="Hale W."/>
            <person name="Han Y."/>
            <person name="Hemphill L."/>
            <person name="Highlander S.K."/>
            <person name="Hirani K."/>
            <person name="Hogues M."/>
            <person name="Jackson L."/>
            <person name="Jakkamsetti A."/>
            <person name="Javaid M."/>
            <person name="Jiang H."/>
            <person name="Korchina V."/>
            <person name="Kovar C."/>
            <person name="Lara F."/>
            <person name="Lee S."/>
            <person name="Mata R."/>
            <person name="Mathew T."/>
            <person name="Moen C."/>
            <person name="Morales K."/>
            <person name="Munidasa M."/>
            <person name="Nazareth L."/>
            <person name="Ngo R."/>
            <person name="Nguyen L."/>
            <person name="Okwuonu G."/>
            <person name="Ongeri F."/>
            <person name="Patil S."/>
            <person name="Petrosino J."/>
            <person name="Pham C."/>
            <person name="Pham P."/>
            <person name="Pu L.-L."/>
            <person name="Puazo M."/>
            <person name="Raj R."/>
            <person name="Reid J."/>
            <person name="Rouhana J."/>
            <person name="Saada N."/>
            <person name="Shang Y."/>
            <person name="Simmons D."/>
            <person name="Thornton R."/>
            <person name="Warren J."/>
            <person name="Weissenberger G."/>
            <person name="Zhang J."/>
            <person name="Zhang L."/>
            <person name="Zhou C."/>
            <person name="Zhu D."/>
            <person name="Muzny D."/>
            <person name="Worley K."/>
            <person name="Gibbs R."/>
        </authorList>
    </citation>
    <scope>NUCLEOTIDE SEQUENCE [LARGE SCALE GENOMIC DNA]</scope>
    <source>
        <strain evidence="1 2">ATCC 51172</strain>
    </source>
</reference>
<dbReference type="STRING" id="525254.HMPREF0072_0776"/>
<dbReference type="HOGENOM" id="CLU_3283974_0_0_9"/>
<sequence length="40" mass="4667">MIGIMIITMIAINIAWYDRKEDERGARLLFMLSIILQITV</sequence>
<proteinExistence type="predicted"/>
<dbReference type="AlphaFoldDB" id="C2BEK6"/>
<evidence type="ECO:0000313" key="2">
    <source>
        <dbReference type="Proteomes" id="UP000005984"/>
    </source>
</evidence>